<proteinExistence type="inferred from homology"/>
<keyword evidence="3 7" id="KW-0645">Protease</keyword>
<keyword evidence="10" id="KW-1185">Reference proteome</keyword>
<dbReference type="PANTHER" id="PTHR11802">
    <property type="entry name" value="SERINE PROTEASE FAMILY S10 SERINE CARBOXYPEPTIDASE"/>
    <property type="match status" value="1"/>
</dbReference>
<evidence type="ECO:0000256" key="4">
    <source>
        <dbReference type="ARBA" id="ARBA00022729"/>
    </source>
</evidence>
<feature type="region of interest" description="Disordered" evidence="8">
    <location>
        <begin position="23"/>
        <end position="51"/>
    </location>
</feature>
<dbReference type="PRINTS" id="PR00724">
    <property type="entry name" value="CRBOXYPTASEC"/>
</dbReference>
<feature type="signal peptide" evidence="7">
    <location>
        <begin position="1"/>
        <end position="18"/>
    </location>
</feature>
<dbReference type="PROSITE" id="PS00131">
    <property type="entry name" value="CARBOXYPEPT_SER_SER"/>
    <property type="match status" value="1"/>
</dbReference>
<dbReference type="Pfam" id="PF00450">
    <property type="entry name" value="Peptidase_S10"/>
    <property type="match status" value="1"/>
</dbReference>
<evidence type="ECO:0000256" key="7">
    <source>
        <dbReference type="RuleBase" id="RU361156"/>
    </source>
</evidence>
<reference evidence="9 10" key="1">
    <citation type="submission" date="2020-01" db="EMBL/GenBank/DDBJ databases">
        <authorList>
            <consortium name="DOE Joint Genome Institute"/>
            <person name="Haridas S."/>
            <person name="Albert R."/>
            <person name="Binder M."/>
            <person name="Bloem J."/>
            <person name="Labutti K."/>
            <person name="Salamov A."/>
            <person name="Andreopoulos B."/>
            <person name="Baker S.E."/>
            <person name="Barry K."/>
            <person name="Bills G."/>
            <person name="Bluhm B.H."/>
            <person name="Cannon C."/>
            <person name="Castanera R."/>
            <person name="Culley D.E."/>
            <person name="Daum C."/>
            <person name="Ezra D."/>
            <person name="Gonzalez J.B."/>
            <person name="Henrissat B."/>
            <person name="Kuo A."/>
            <person name="Liang C."/>
            <person name="Lipzen A."/>
            <person name="Lutzoni F."/>
            <person name="Magnuson J."/>
            <person name="Mondo S."/>
            <person name="Nolan M."/>
            <person name="Ohm R."/>
            <person name="Pangilinan J."/>
            <person name="Park H.-J.H."/>
            <person name="Ramirez L."/>
            <person name="Alfaro M."/>
            <person name="Sun H."/>
            <person name="Tritt A."/>
            <person name="Yoshinaga Y."/>
            <person name="Zwiers L.-H.L."/>
            <person name="Turgeon B.G."/>
            <person name="Goodwin S.B."/>
            <person name="Spatafora J.W."/>
            <person name="Crous P.W."/>
            <person name="Grigoriev I.V."/>
        </authorList>
    </citation>
    <scope>NUCLEOTIDE SEQUENCE [LARGE SCALE GENOMIC DNA]</scope>
    <source>
        <strain evidence="9 10">CBS 611.86</strain>
    </source>
</reference>
<comment type="similarity">
    <text evidence="1 7">Belongs to the peptidase S10 family.</text>
</comment>
<evidence type="ECO:0000256" key="3">
    <source>
        <dbReference type="ARBA" id="ARBA00022670"/>
    </source>
</evidence>
<evidence type="ECO:0000256" key="1">
    <source>
        <dbReference type="ARBA" id="ARBA00009431"/>
    </source>
</evidence>
<name>A0A7C8MFI9_9PLEO</name>
<dbReference type="InterPro" id="IPR018202">
    <property type="entry name" value="Ser_caboxypep_ser_AS"/>
</dbReference>
<dbReference type="OrthoDB" id="443318at2759"/>
<dbReference type="GO" id="GO:0006508">
    <property type="term" value="P:proteolysis"/>
    <property type="evidence" value="ECO:0007669"/>
    <property type="project" value="UniProtKB-KW"/>
</dbReference>
<dbReference type="PANTHER" id="PTHR11802:SF479">
    <property type="entry name" value="CARBOXYPEPTIDASE"/>
    <property type="match status" value="1"/>
</dbReference>
<evidence type="ECO:0000313" key="10">
    <source>
        <dbReference type="Proteomes" id="UP000481861"/>
    </source>
</evidence>
<dbReference type="InterPro" id="IPR001563">
    <property type="entry name" value="Peptidase_S10"/>
</dbReference>
<dbReference type="EC" id="3.4.16.-" evidence="7"/>
<keyword evidence="5 7" id="KW-0378">Hydrolase</keyword>
<evidence type="ECO:0000256" key="2">
    <source>
        <dbReference type="ARBA" id="ARBA00022645"/>
    </source>
</evidence>
<evidence type="ECO:0000313" key="9">
    <source>
        <dbReference type="EMBL" id="KAF2875681.1"/>
    </source>
</evidence>
<accession>A0A7C8MFI9</accession>
<feature type="chain" id="PRO_5029035258" description="Carboxypeptidase" evidence="7">
    <location>
        <begin position="19"/>
        <end position="544"/>
    </location>
</feature>
<dbReference type="Gene3D" id="3.40.50.1820">
    <property type="entry name" value="alpha/beta hydrolase"/>
    <property type="match status" value="1"/>
</dbReference>
<keyword evidence="6" id="KW-0325">Glycoprotein</keyword>
<keyword evidence="2 7" id="KW-0121">Carboxypeptidase</keyword>
<evidence type="ECO:0000256" key="5">
    <source>
        <dbReference type="ARBA" id="ARBA00022801"/>
    </source>
</evidence>
<dbReference type="InterPro" id="IPR029058">
    <property type="entry name" value="AB_hydrolase_fold"/>
</dbReference>
<protein>
    <recommendedName>
        <fullName evidence="7">Carboxypeptidase</fullName>
        <ecNumber evidence="7">3.4.16.-</ecNumber>
    </recommendedName>
</protein>
<dbReference type="SUPFAM" id="SSF53474">
    <property type="entry name" value="alpha/beta-Hydrolases"/>
    <property type="match status" value="1"/>
</dbReference>
<comment type="caution">
    <text evidence="9">The sequence shown here is derived from an EMBL/GenBank/DDBJ whole genome shotgun (WGS) entry which is preliminary data.</text>
</comment>
<dbReference type="AlphaFoldDB" id="A0A7C8MFI9"/>
<dbReference type="FunFam" id="3.40.50.1820:FF:000118">
    <property type="entry name" value="Carboxypeptidase"/>
    <property type="match status" value="1"/>
</dbReference>
<dbReference type="Proteomes" id="UP000481861">
    <property type="component" value="Unassembled WGS sequence"/>
</dbReference>
<evidence type="ECO:0000256" key="8">
    <source>
        <dbReference type="SAM" id="MobiDB-lite"/>
    </source>
</evidence>
<organism evidence="9 10">
    <name type="scientific">Massariosphaeria phaeospora</name>
    <dbReference type="NCBI Taxonomy" id="100035"/>
    <lineage>
        <taxon>Eukaryota</taxon>
        <taxon>Fungi</taxon>
        <taxon>Dikarya</taxon>
        <taxon>Ascomycota</taxon>
        <taxon>Pezizomycotina</taxon>
        <taxon>Dothideomycetes</taxon>
        <taxon>Pleosporomycetidae</taxon>
        <taxon>Pleosporales</taxon>
        <taxon>Pleosporales incertae sedis</taxon>
        <taxon>Massariosphaeria</taxon>
    </lineage>
</organism>
<gene>
    <name evidence="9" type="ORF">BDV95DRAFT_603090</name>
</gene>
<evidence type="ECO:0000256" key="6">
    <source>
        <dbReference type="ARBA" id="ARBA00023180"/>
    </source>
</evidence>
<sequence length="544" mass="59603">MQLLSLLAVACLTADATARSAQHVGKKYEMPRPRPRSSVAPAQHKSRDTATLVPQTEKTAKFAVNGSAGAIPGVDFTIGESYAGLLPISAAANESSSLYFWYFPSANPAASSEITIWLNGGPGCSSLEGFLQENGPISWQYGTPRPVYNPWNWANLTNMVWVEQPVGTGFSQGMPTATSTEEAAQQFLGWWEQFVGTFALEGRKVYIAGESYAGKYIPYFAEAMLEREDERVFDVKGVLIYDPSVASDTLLEDVPAVPYLDHWAGLFNLNETFTADIHARADKCGYTEYINTHLRFPPKGPLPEPTSSAADPECAIWSAITDAVFLTNPCFDIYQIATTCPLLWDVLGFPGSFGYLPEGETVYFNRSDVQKAINAPLTEWNECSNGVLDTDTSPSSSYTALPHIIDRLDRTIIVHADLDWILLANGTLLAIQNMTWGGVQGFQQPPSDDFFVPYHAEASQSSLSAAGIMGVTRTERKFTFVEQRLSGHMVPQYQPSSAYRQLEFLLGRIESLASTVPFTPMPGGNATAGVRSERGVAGRYEKWV</sequence>
<keyword evidence="4 7" id="KW-0732">Signal</keyword>
<dbReference type="EMBL" id="JAADJZ010000004">
    <property type="protein sequence ID" value="KAF2875681.1"/>
    <property type="molecule type" value="Genomic_DNA"/>
</dbReference>
<dbReference type="GO" id="GO:0004185">
    <property type="term" value="F:serine-type carboxypeptidase activity"/>
    <property type="evidence" value="ECO:0007669"/>
    <property type="project" value="UniProtKB-UniRule"/>
</dbReference>